<dbReference type="Proteomes" id="UP000887564">
    <property type="component" value="Unplaced"/>
</dbReference>
<accession>A0A914RIA7</accession>
<sequence length="48" mass="5749">MFIQIAFFYAFIDCTQYIFIEVHKFSVIAAKMLLIRHRLIARNGYTYA</sequence>
<organism evidence="1 2">
    <name type="scientific">Parascaris equorum</name>
    <name type="common">Equine roundworm</name>
    <dbReference type="NCBI Taxonomy" id="6256"/>
    <lineage>
        <taxon>Eukaryota</taxon>
        <taxon>Metazoa</taxon>
        <taxon>Ecdysozoa</taxon>
        <taxon>Nematoda</taxon>
        <taxon>Chromadorea</taxon>
        <taxon>Rhabditida</taxon>
        <taxon>Spirurina</taxon>
        <taxon>Ascaridomorpha</taxon>
        <taxon>Ascaridoidea</taxon>
        <taxon>Ascarididae</taxon>
        <taxon>Parascaris</taxon>
    </lineage>
</organism>
<proteinExistence type="predicted"/>
<dbReference type="WBParaSite" id="PEQ_0000605001-mRNA-1">
    <property type="protein sequence ID" value="PEQ_0000605001-mRNA-1"/>
    <property type="gene ID" value="PEQ_0000605001"/>
</dbReference>
<evidence type="ECO:0000313" key="1">
    <source>
        <dbReference type="Proteomes" id="UP000887564"/>
    </source>
</evidence>
<name>A0A914RIA7_PAREQ</name>
<protein>
    <submittedName>
        <fullName evidence="2">Uncharacterized protein</fullName>
    </submittedName>
</protein>
<keyword evidence="1" id="KW-1185">Reference proteome</keyword>
<dbReference type="AlphaFoldDB" id="A0A914RIA7"/>
<reference evidence="2" key="1">
    <citation type="submission" date="2022-11" db="UniProtKB">
        <authorList>
            <consortium name="WormBaseParasite"/>
        </authorList>
    </citation>
    <scope>IDENTIFICATION</scope>
</reference>
<evidence type="ECO:0000313" key="2">
    <source>
        <dbReference type="WBParaSite" id="PEQ_0000605001-mRNA-1"/>
    </source>
</evidence>